<comment type="similarity">
    <text evidence="1">Belongs to the thioesterase PaaI family.</text>
</comment>
<evidence type="ECO:0000256" key="1">
    <source>
        <dbReference type="ARBA" id="ARBA00008324"/>
    </source>
</evidence>
<dbReference type="AlphaFoldDB" id="A0A133XER9"/>
<evidence type="ECO:0000313" key="5">
    <source>
        <dbReference type="Proteomes" id="UP000070186"/>
    </source>
</evidence>
<dbReference type="Proteomes" id="UP000070186">
    <property type="component" value="Unassembled WGS sequence"/>
</dbReference>
<accession>A0A133XER9</accession>
<proteinExistence type="inferred from homology"/>
<dbReference type="InterPro" id="IPR029069">
    <property type="entry name" value="HotDog_dom_sf"/>
</dbReference>
<dbReference type="InterPro" id="IPR006683">
    <property type="entry name" value="Thioestr_dom"/>
</dbReference>
<dbReference type="InterPro" id="IPR003736">
    <property type="entry name" value="PAAI_dom"/>
</dbReference>
<dbReference type="Gene3D" id="3.10.129.10">
    <property type="entry name" value="Hotdog Thioesterase"/>
    <property type="match status" value="1"/>
</dbReference>
<evidence type="ECO:0000313" key="4">
    <source>
        <dbReference type="EMBL" id="KXB29445.1"/>
    </source>
</evidence>
<dbReference type="GO" id="GO:0047617">
    <property type="term" value="F:fatty acyl-CoA hydrolase activity"/>
    <property type="evidence" value="ECO:0007669"/>
    <property type="project" value="InterPro"/>
</dbReference>
<dbReference type="STRING" id="281362.AT959_15940"/>
<keyword evidence="2" id="KW-0378">Hydrolase</keyword>
<dbReference type="CDD" id="cd03443">
    <property type="entry name" value="PaaI_thioesterase"/>
    <property type="match status" value="1"/>
</dbReference>
<dbReference type="RefSeq" id="WP_066885082.1">
    <property type="nucleotide sequence ID" value="NZ_LODL01000035.1"/>
</dbReference>
<protein>
    <submittedName>
        <fullName evidence="4">Thioesterase</fullName>
    </submittedName>
</protein>
<dbReference type="EMBL" id="LODL01000035">
    <property type="protein sequence ID" value="KXB29445.1"/>
    <property type="molecule type" value="Genomic_DNA"/>
</dbReference>
<reference evidence="4 5" key="1">
    <citation type="submission" date="2015-12" db="EMBL/GenBank/DDBJ databases">
        <title>Nitrous oxide reduction kinetics distinguish bacteria harboring typical versus atypical NosZ.</title>
        <authorList>
            <person name="Yoon S."/>
            <person name="Nissen S."/>
            <person name="Park D."/>
            <person name="Sanford R.A."/>
            <person name="Loeffler F.E."/>
        </authorList>
    </citation>
    <scope>NUCLEOTIDE SEQUENCE [LARGE SCALE GENOMIC DNA]</scope>
    <source>
        <strain evidence="4 5">ATCC BAA-841</strain>
    </source>
</reference>
<dbReference type="InterPro" id="IPR039298">
    <property type="entry name" value="ACOT13"/>
</dbReference>
<evidence type="ECO:0000256" key="2">
    <source>
        <dbReference type="ARBA" id="ARBA00022801"/>
    </source>
</evidence>
<dbReference type="NCBIfam" id="TIGR00369">
    <property type="entry name" value="unchar_dom_1"/>
    <property type="match status" value="1"/>
</dbReference>
<dbReference type="PANTHER" id="PTHR21660:SF1">
    <property type="entry name" value="ACYL-COENZYME A THIOESTERASE 13"/>
    <property type="match status" value="1"/>
</dbReference>
<dbReference type="PANTHER" id="PTHR21660">
    <property type="entry name" value="THIOESTERASE SUPERFAMILY MEMBER-RELATED"/>
    <property type="match status" value="1"/>
</dbReference>
<keyword evidence="5" id="KW-1185">Reference proteome</keyword>
<evidence type="ECO:0000259" key="3">
    <source>
        <dbReference type="Pfam" id="PF03061"/>
    </source>
</evidence>
<name>A0A133XER9_9RHOO</name>
<dbReference type="NCBIfam" id="NF008675">
    <property type="entry name" value="PRK11688.1"/>
    <property type="match status" value="1"/>
</dbReference>
<gene>
    <name evidence="4" type="ORF">AT959_15940</name>
</gene>
<comment type="caution">
    <text evidence="4">The sequence shown here is derived from an EMBL/GenBank/DDBJ whole genome shotgun (WGS) entry which is preliminary data.</text>
</comment>
<sequence>MTATTQLPRRSAEEQTRLEAALRDVFEHKLCFNELLGFKVESLDPAAPQISFAMRQELIGHYQHGRLHGGVIATVLDTVGGLAVTVAVAEKFNSETTEQVGHRFGRIGTIDLRTDYLHQGIGKKFTATGRITRLGGRIASVQMTLENETGLLIATGGASYVIS</sequence>
<organism evidence="4 5">
    <name type="scientific">Dechloromonas denitrificans</name>
    <dbReference type="NCBI Taxonomy" id="281362"/>
    <lineage>
        <taxon>Bacteria</taxon>
        <taxon>Pseudomonadati</taxon>
        <taxon>Pseudomonadota</taxon>
        <taxon>Betaproteobacteria</taxon>
        <taxon>Rhodocyclales</taxon>
        <taxon>Azonexaceae</taxon>
        <taxon>Dechloromonas</taxon>
    </lineage>
</organism>
<dbReference type="Pfam" id="PF03061">
    <property type="entry name" value="4HBT"/>
    <property type="match status" value="1"/>
</dbReference>
<dbReference type="SUPFAM" id="SSF54637">
    <property type="entry name" value="Thioesterase/thiol ester dehydrase-isomerase"/>
    <property type="match status" value="1"/>
</dbReference>
<feature type="domain" description="Thioesterase" evidence="3">
    <location>
        <begin position="64"/>
        <end position="153"/>
    </location>
</feature>